<sequence length="191" mass="21144">MNYEAIIDEHMKTLELCRAHVSEFCQQAVEICNEMYLNKNHLYICGNGGSAADATHIVGELVGRLRQDRIPFPATCLGADFATMTAVSNDYGYDKIFEREVIAKVRPGDVLWCLSTSGNSANVINAVHEARKVADVKIIGMSGKSGGKLKELCDICLCVPNTFSDRIQEIHQVAYHLICQGIEEYLLTKDS</sequence>
<dbReference type="InterPro" id="IPR001347">
    <property type="entry name" value="SIS_dom"/>
</dbReference>
<accession>A0A5S9IUL6</accession>
<evidence type="ECO:0000313" key="3">
    <source>
        <dbReference type="Proteomes" id="UP000326354"/>
    </source>
</evidence>
<proteinExistence type="predicted"/>
<organism evidence="2 3">
    <name type="scientific">Uabimicrobium amorphum</name>
    <dbReference type="NCBI Taxonomy" id="2596890"/>
    <lineage>
        <taxon>Bacteria</taxon>
        <taxon>Pseudomonadati</taxon>
        <taxon>Planctomycetota</taxon>
        <taxon>Candidatus Uabimicrobiia</taxon>
        <taxon>Candidatus Uabimicrobiales</taxon>
        <taxon>Candidatus Uabimicrobiaceae</taxon>
        <taxon>Candidatus Uabimicrobium</taxon>
    </lineage>
</organism>
<keyword evidence="2" id="KW-0413">Isomerase</keyword>
<evidence type="ECO:0000259" key="1">
    <source>
        <dbReference type="PROSITE" id="PS51464"/>
    </source>
</evidence>
<dbReference type="SUPFAM" id="SSF53697">
    <property type="entry name" value="SIS domain"/>
    <property type="match status" value="1"/>
</dbReference>
<dbReference type="CDD" id="cd05006">
    <property type="entry name" value="SIS_GmhA"/>
    <property type="match status" value="1"/>
</dbReference>
<feature type="domain" description="SIS" evidence="1">
    <location>
        <begin position="32"/>
        <end position="191"/>
    </location>
</feature>
<dbReference type="AlphaFoldDB" id="A0A5S9IUL6"/>
<dbReference type="PROSITE" id="PS51464">
    <property type="entry name" value="SIS"/>
    <property type="match status" value="1"/>
</dbReference>
<dbReference type="Gene3D" id="3.40.50.10490">
    <property type="entry name" value="Glucose-6-phosphate isomerase like protein, domain 1"/>
    <property type="match status" value="1"/>
</dbReference>
<dbReference type="GO" id="GO:0016853">
    <property type="term" value="F:isomerase activity"/>
    <property type="evidence" value="ECO:0007669"/>
    <property type="project" value="UniProtKB-KW"/>
</dbReference>
<dbReference type="PANTHER" id="PTHR30390:SF6">
    <property type="entry name" value="DNAA INITIATOR-ASSOCIATING PROTEIN DIAA"/>
    <property type="match status" value="1"/>
</dbReference>
<evidence type="ECO:0000313" key="2">
    <source>
        <dbReference type="EMBL" id="BBM87820.1"/>
    </source>
</evidence>
<dbReference type="InterPro" id="IPR035461">
    <property type="entry name" value="GmhA/DiaA"/>
</dbReference>
<keyword evidence="3" id="KW-1185">Reference proteome</keyword>
<dbReference type="KEGG" id="uam:UABAM_06235"/>
<dbReference type="PANTHER" id="PTHR30390">
    <property type="entry name" value="SEDOHEPTULOSE 7-PHOSPHATE ISOMERASE / DNAA INITIATOR-ASSOCIATING FACTOR FOR REPLICATION INITIATION"/>
    <property type="match status" value="1"/>
</dbReference>
<dbReference type="GO" id="GO:0097367">
    <property type="term" value="F:carbohydrate derivative binding"/>
    <property type="evidence" value="ECO:0007669"/>
    <property type="project" value="InterPro"/>
</dbReference>
<protein>
    <submittedName>
        <fullName evidence="2">Phosphoheptose isomerase</fullName>
    </submittedName>
</protein>
<dbReference type="InterPro" id="IPR046348">
    <property type="entry name" value="SIS_dom_sf"/>
</dbReference>
<dbReference type="GO" id="GO:1901135">
    <property type="term" value="P:carbohydrate derivative metabolic process"/>
    <property type="evidence" value="ECO:0007669"/>
    <property type="project" value="InterPro"/>
</dbReference>
<name>A0A5S9IUL6_UABAM</name>
<dbReference type="InterPro" id="IPR050099">
    <property type="entry name" value="SIS_GmhA/DiaA_subfam"/>
</dbReference>
<dbReference type="Pfam" id="PF13580">
    <property type="entry name" value="SIS_2"/>
    <property type="match status" value="1"/>
</dbReference>
<gene>
    <name evidence="2" type="ORF">UABAM_06235</name>
</gene>
<dbReference type="OrthoDB" id="9781311at2"/>
<reference evidence="2 3" key="1">
    <citation type="submission" date="2019-08" db="EMBL/GenBank/DDBJ databases">
        <title>Complete genome sequence of Candidatus Uab amorphum.</title>
        <authorList>
            <person name="Shiratori T."/>
            <person name="Suzuki S."/>
            <person name="Kakizawa Y."/>
            <person name="Ishida K."/>
        </authorList>
    </citation>
    <scope>NUCLEOTIDE SEQUENCE [LARGE SCALE GENOMIC DNA]</scope>
    <source>
        <strain evidence="2 3">SRT547</strain>
    </source>
</reference>
<dbReference type="EMBL" id="AP019860">
    <property type="protein sequence ID" value="BBM87820.1"/>
    <property type="molecule type" value="Genomic_DNA"/>
</dbReference>
<dbReference type="RefSeq" id="WP_151971816.1">
    <property type="nucleotide sequence ID" value="NZ_AP019860.1"/>
</dbReference>
<dbReference type="Proteomes" id="UP000326354">
    <property type="component" value="Chromosome"/>
</dbReference>